<feature type="domain" description="Hydrazine synthase alpha subunit middle" evidence="1">
    <location>
        <begin position="569"/>
        <end position="629"/>
    </location>
</feature>
<protein>
    <recommendedName>
        <fullName evidence="1">Hydrazine synthase alpha subunit middle domain-containing protein</fullName>
    </recommendedName>
</protein>
<organism evidence="2 3">
    <name type="scientific">Colwellia echini</name>
    <dbReference type="NCBI Taxonomy" id="1982103"/>
    <lineage>
        <taxon>Bacteria</taxon>
        <taxon>Pseudomonadati</taxon>
        <taxon>Pseudomonadota</taxon>
        <taxon>Gammaproteobacteria</taxon>
        <taxon>Alteromonadales</taxon>
        <taxon>Colwelliaceae</taxon>
        <taxon>Colwellia</taxon>
    </lineage>
</organism>
<dbReference type="InterPro" id="IPR011659">
    <property type="entry name" value="WD40"/>
</dbReference>
<accession>A0ABY3MWD0</accession>
<dbReference type="Proteomes" id="UP000815846">
    <property type="component" value="Unassembled WGS sequence"/>
</dbReference>
<dbReference type="SUPFAM" id="SSF82171">
    <property type="entry name" value="DPP6 N-terminal domain-like"/>
    <property type="match status" value="1"/>
</dbReference>
<sequence length="917" mass="101787">MNPKLWCSGFALVALLITGCNDQTIQENGQTDPVLVEYPVVYIERSLNRVGEEELTPVSFSARNPAEFNAGAALIIKNNAFADSPKTSLTANLFVVDSETDSEVLSEDIAQAIDIRDLSVSADGQSFLVSIRAPEIEDADDDEQPKWNIWRYQQSDKSFLPVISSEVIAEQGDDLMASFLPDGRIIFASTRQRLSRAILLDEGKPQYTATNESGEDSAFNIHVMQADGSDIQQVSFNMSNDIYPLVLQDGRILYSRWDTMGGINKINLYRMNPDGTDNQLIYGWHSQRITLDDEEYDIDYVKPQQMPNGDVLLLLTSEQSVGYQKRPVLINIDQFIDNQQTLASAANINESNAQSDLFSDDFYNFNFLDEINSAGRLSHLFPMPDNSNRFLLSWDLCRVTINTGTNEETIKSCGQLSPEEFSPEKLVEQGVELATPWYELWLYNGNTHTQQIVAKTTEDNMISEAIVMQATNNAPAFIADKTLGNGLIAELANEQAAAIHIRSVYDIDGSDSSISNSNPQGISALRDPSITRAEDLPARFLRIVRGVPLPPREVKRIPNTDFGRSRNQLMREIVGYTPIQPDGSVKVKIPANVPLAISVLDGNGQRIGGRHRQWISVKAGETLECNGCHTQQSELPHGRIEAQAASINSGAAIGGSTYPNASENIIPQLGQTMAQADEMVNGLAELSADITYKDKWTNPDISTPNPDLNYSYQELSTAAPEGSNCFTSWNAYCRLQVNYVDHIQPLWLLTRQVFDDESAELLADNTCTNCHGPVDIDNIAQVPAGQLDLTDSVSTDETDHLTSYRELLFNDAEQEVIEGIVINKLIDVVDSNGNIVYEVDLEGEFILDAEGNRIPVQTTITVPAILSTSGARQSERFFELFKTGRHENMLTVHELKLLSEWLDIGGQYYNTPFYSQD</sequence>
<reference evidence="2 3" key="1">
    <citation type="submission" date="2019-08" db="EMBL/GenBank/DDBJ databases">
        <title>Microbe sample from Colwellia echini.</title>
        <authorList>
            <person name="Christiansen L."/>
            <person name="Pathiraja D."/>
            <person name="Schultz-Johansen M."/>
            <person name="Choi I.-G."/>
            <person name="Stougaard P."/>
        </authorList>
    </citation>
    <scope>NUCLEOTIDE SEQUENCE [LARGE SCALE GENOMIC DNA]</scope>
    <source>
        <strain evidence="2 3">A3</strain>
    </source>
</reference>
<evidence type="ECO:0000313" key="2">
    <source>
        <dbReference type="EMBL" id="TYK65409.1"/>
    </source>
</evidence>
<dbReference type="InterPro" id="IPR040698">
    <property type="entry name" value="HZS_alpha_mid"/>
</dbReference>
<dbReference type="RefSeq" id="WP_101345317.1">
    <property type="nucleotide sequence ID" value="NZ_PJAI02000011.1"/>
</dbReference>
<gene>
    <name evidence="2" type="ORF">CWS31_011145</name>
</gene>
<dbReference type="Pfam" id="PF18582">
    <property type="entry name" value="HZS_alpha"/>
    <property type="match status" value="1"/>
</dbReference>
<comment type="caution">
    <text evidence="2">The sequence shown here is derived from an EMBL/GenBank/DDBJ whole genome shotgun (WGS) entry which is preliminary data.</text>
</comment>
<evidence type="ECO:0000313" key="3">
    <source>
        <dbReference type="Proteomes" id="UP000815846"/>
    </source>
</evidence>
<name>A0ABY3MWD0_9GAMM</name>
<proteinExistence type="predicted"/>
<dbReference type="Pfam" id="PF07676">
    <property type="entry name" value="PD40"/>
    <property type="match status" value="1"/>
</dbReference>
<keyword evidence="3" id="KW-1185">Reference proteome</keyword>
<dbReference type="Gene3D" id="2.120.10.30">
    <property type="entry name" value="TolB, C-terminal domain"/>
    <property type="match status" value="1"/>
</dbReference>
<evidence type="ECO:0000259" key="1">
    <source>
        <dbReference type="Pfam" id="PF18582"/>
    </source>
</evidence>
<dbReference type="InterPro" id="IPR011042">
    <property type="entry name" value="6-blade_b-propeller_TolB-like"/>
</dbReference>
<dbReference type="EMBL" id="PJAI02000011">
    <property type="protein sequence ID" value="TYK65409.1"/>
    <property type="molecule type" value="Genomic_DNA"/>
</dbReference>
<dbReference type="PROSITE" id="PS51257">
    <property type="entry name" value="PROKAR_LIPOPROTEIN"/>
    <property type="match status" value="1"/>
</dbReference>